<evidence type="ECO:0008006" key="3">
    <source>
        <dbReference type="Google" id="ProtNLM"/>
    </source>
</evidence>
<dbReference type="HOGENOM" id="CLU_1505920_0_0_1"/>
<proteinExistence type="predicted"/>
<accession>D8RPC8</accession>
<gene>
    <name evidence="1" type="ORF">SELMODRAFT_413409</name>
</gene>
<organism evidence="2">
    <name type="scientific">Selaginella moellendorffii</name>
    <name type="common">Spikemoss</name>
    <dbReference type="NCBI Taxonomy" id="88036"/>
    <lineage>
        <taxon>Eukaryota</taxon>
        <taxon>Viridiplantae</taxon>
        <taxon>Streptophyta</taxon>
        <taxon>Embryophyta</taxon>
        <taxon>Tracheophyta</taxon>
        <taxon>Lycopodiopsida</taxon>
        <taxon>Selaginellales</taxon>
        <taxon>Selaginellaceae</taxon>
        <taxon>Selaginella</taxon>
    </lineage>
</organism>
<dbReference type="InParanoid" id="D8RPC8"/>
<dbReference type="EMBL" id="GL377585">
    <property type="protein sequence ID" value="EFJ26235.1"/>
    <property type="molecule type" value="Genomic_DNA"/>
</dbReference>
<name>D8RPC8_SELML</name>
<sequence length="179" mass="19615">MVSGIGVKYCAGTAGNLAAAAEMIECPQRLAKGSTSKLRSVPEFDLSQERGLFIFAERERAGKLMAGGFSLRLEEAAYCAADAKARDLPTNIMPEKEDEDWHLAQPKWMWPHTFQLADASPTIAVSTVTCSNQIKAFNQCISLNGSACQFYLDLLHECRKGPSASGHVCFCLCDSWKLF</sequence>
<evidence type="ECO:0000313" key="1">
    <source>
        <dbReference type="EMBL" id="EFJ26235.1"/>
    </source>
</evidence>
<dbReference type="AlphaFoldDB" id="D8RPC8"/>
<evidence type="ECO:0000313" key="2">
    <source>
        <dbReference type="Proteomes" id="UP000001514"/>
    </source>
</evidence>
<protein>
    <recommendedName>
        <fullName evidence="3">CHCH domain-containing protein</fullName>
    </recommendedName>
</protein>
<reference evidence="1 2" key="1">
    <citation type="journal article" date="2011" name="Science">
        <title>The Selaginella genome identifies genetic changes associated with the evolution of vascular plants.</title>
        <authorList>
            <person name="Banks J.A."/>
            <person name="Nishiyama T."/>
            <person name="Hasebe M."/>
            <person name="Bowman J.L."/>
            <person name="Gribskov M."/>
            <person name="dePamphilis C."/>
            <person name="Albert V.A."/>
            <person name="Aono N."/>
            <person name="Aoyama T."/>
            <person name="Ambrose B.A."/>
            <person name="Ashton N.W."/>
            <person name="Axtell M.J."/>
            <person name="Barker E."/>
            <person name="Barker M.S."/>
            <person name="Bennetzen J.L."/>
            <person name="Bonawitz N.D."/>
            <person name="Chapple C."/>
            <person name="Cheng C."/>
            <person name="Correa L.G."/>
            <person name="Dacre M."/>
            <person name="DeBarry J."/>
            <person name="Dreyer I."/>
            <person name="Elias M."/>
            <person name="Engstrom E.M."/>
            <person name="Estelle M."/>
            <person name="Feng L."/>
            <person name="Finet C."/>
            <person name="Floyd S.K."/>
            <person name="Frommer W.B."/>
            <person name="Fujita T."/>
            <person name="Gramzow L."/>
            <person name="Gutensohn M."/>
            <person name="Harholt J."/>
            <person name="Hattori M."/>
            <person name="Heyl A."/>
            <person name="Hirai T."/>
            <person name="Hiwatashi Y."/>
            <person name="Ishikawa M."/>
            <person name="Iwata M."/>
            <person name="Karol K.G."/>
            <person name="Koehler B."/>
            <person name="Kolukisaoglu U."/>
            <person name="Kubo M."/>
            <person name="Kurata T."/>
            <person name="Lalonde S."/>
            <person name="Li K."/>
            <person name="Li Y."/>
            <person name="Litt A."/>
            <person name="Lyons E."/>
            <person name="Manning G."/>
            <person name="Maruyama T."/>
            <person name="Michael T.P."/>
            <person name="Mikami K."/>
            <person name="Miyazaki S."/>
            <person name="Morinaga S."/>
            <person name="Murata T."/>
            <person name="Mueller-Roeber B."/>
            <person name="Nelson D.R."/>
            <person name="Obara M."/>
            <person name="Oguri Y."/>
            <person name="Olmstead R.G."/>
            <person name="Onodera N."/>
            <person name="Petersen B.L."/>
            <person name="Pils B."/>
            <person name="Prigge M."/>
            <person name="Rensing S.A."/>
            <person name="Riano-Pachon D.M."/>
            <person name="Roberts A.W."/>
            <person name="Sato Y."/>
            <person name="Scheller H.V."/>
            <person name="Schulz B."/>
            <person name="Schulz C."/>
            <person name="Shakirov E.V."/>
            <person name="Shibagaki N."/>
            <person name="Shinohara N."/>
            <person name="Shippen D.E."/>
            <person name="Soerensen I."/>
            <person name="Sotooka R."/>
            <person name="Sugimoto N."/>
            <person name="Sugita M."/>
            <person name="Sumikawa N."/>
            <person name="Tanurdzic M."/>
            <person name="Theissen G."/>
            <person name="Ulvskov P."/>
            <person name="Wakazuki S."/>
            <person name="Weng J.K."/>
            <person name="Willats W.W."/>
            <person name="Wipf D."/>
            <person name="Wolf P.G."/>
            <person name="Yang L."/>
            <person name="Zimmer A.D."/>
            <person name="Zhu Q."/>
            <person name="Mitros T."/>
            <person name="Hellsten U."/>
            <person name="Loque D."/>
            <person name="Otillar R."/>
            <person name="Salamov A."/>
            <person name="Schmutz J."/>
            <person name="Shapiro H."/>
            <person name="Lindquist E."/>
            <person name="Lucas S."/>
            <person name="Rokhsar D."/>
            <person name="Grigoriev I.V."/>
        </authorList>
    </citation>
    <scope>NUCLEOTIDE SEQUENCE [LARGE SCALE GENOMIC DNA]</scope>
</reference>
<dbReference type="Proteomes" id="UP000001514">
    <property type="component" value="Unassembled WGS sequence"/>
</dbReference>
<dbReference type="Gramene" id="EFJ26235">
    <property type="protein sequence ID" value="EFJ26235"/>
    <property type="gene ID" value="SELMODRAFT_413409"/>
</dbReference>
<dbReference type="KEGG" id="smo:SELMODRAFT_413409"/>
<keyword evidence="2" id="KW-1185">Reference proteome</keyword>